<dbReference type="InterPro" id="IPR039759">
    <property type="entry name" value="eIF2D_SUI1"/>
</dbReference>
<dbReference type="Pfam" id="PF01253">
    <property type="entry name" value="SUI1"/>
    <property type="match status" value="1"/>
</dbReference>
<dbReference type="STRING" id="218851.A0A2G5EHJ0"/>
<dbReference type="Proteomes" id="UP000230069">
    <property type="component" value="Unassembled WGS sequence"/>
</dbReference>
<dbReference type="InterPro" id="IPR039757">
    <property type="entry name" value="EIF2D"/>
</dbReference>
<evidence type="ECO:0000313" key="3">
    <source>
        <dbReference type="Proteomes" id="UP000230069"/>
    </source>
</evidence>
<evidence type="ECO:0000313" key="2">
    <source>
        <dbReference type="EMBL" id="PIA55254.1"/>
    </source>
</evidence>
<dbReference type="AlphaFoldDB" id="A0A2G5EHJ0"/>
<dbReference type="PANTHER" id="PTHR12217">
    <property type="entry name" value="EUKARYOTIC TRANSLATION INITIATION FACTOR 2D"/>
    <property type="match status" value="1"/>
</dbReference>
<dbReference type="CDD" id="cd11608">
    <property type="entry name" value="eIF2D_C"/>
    <property type="match status" value="1"/>
</dbReference>
<protein>
    <recommendedName>
        <fullName evidence="1">SUI1 domain-containing protein</fullName>
    </recommendedName>
</protein>
<accession>A0A2G5EHJ0</accession>
<keyword evidence="3" id="KW-1185">Reference proteome</keyword>
<proteinExistence type="predicted"/>
<dbReference type="InterPro" id="IPR057429">
    <property type="entry name" value="WH_eIF2D"/>
</dbReference>
<dbReference type="EMBL" id="KZ305025">
    <property type="protein sequence ID" value="PIA55254.1"/>
    <property type="molecule type" value="Genomic_DNA"/>
</dbReference>
<sequence>MNSSEALTAGLHGRALRITHYYWDSLWDLVEGQLVRNGGTFKDVVLEDPALSLGRLTSDSCGDSCSTTSSHQNGLTGEVADVGTVHEEQYLDSAPHRDIKKDIPEDVISDTSGLKLTADASVEAGSGENDIHEISSTDVDALLDKCLLQALHTSLNDKDLPMHGSTLWSNHVLPCRPSGMILNIKKSSHKKLSKWLQSKSSARLISAKEDKHKKEVILLAVNRMHPDYISFRPEVVDHRIDKNAIEGHPPKLHLELLEIYKPSVHVNPIFKSAGHDTGSFYSASEAIEIAFQYAENQNLVKPTDKAIVVLDATLRDALFNEPIVKESTYPPEIHKDDLGAAFLSQMQAHHRVTRGNETIVRKGAVKTIQVIMEHRLVSKKMTRVSGLESFFIDAEALAAELQKKFGCRTTVAELPVKKRHEVLVQRGRGVIKDLERHLVENYGVPKRYIEVLDNTRRMKYLAQREMEQDDCVSSDYSDLSDEEHEHDENGLKMVDWPFAVGREG</sequence>
<dbReference type="Pfam" id="PF25304">
    <property type="entry name" value="WHD_eIF2D"/>
    <property type="match status" value="1"/>
</dbReference>
<name>A0A2G5EHJ0_AQUCA</name>
<dbReference type="InterPro" id="IPR058886">
    <property type="entry name" value="SWIB_eIF2D"/>
</dbReference>
<gene>
    <name evidence="2" type="ORF">AQUCO_00800168v1</name>
</gene>
<dbReference type="SUPFAM" id="SSF47592">
    <property type="entry name" value="SWIB/MDM2 domain"/>
    <property type="match status" value="1"/>
</dbReference>
<reference evidence="2 3" key="1">
    <citation type="submission" date="2017-09" db="EMBL/GenBank/DDBJ databases">
        <title>WGS assembly of Aquilegia coerulea Goldsmith.</title>
        <authorList>
            <person name="Hodges S."/>
            <person name="Kramer E."/>
            <person name="Nordborg M."/>
            <person name="Tomkins J."/>
            <person name="Borevitz J."/>
            <person name="Derieg N."/>
            <person name="Yan J."/>
            <person name="Mihaltcheva S."/>
            <person name="Hayes R.D."/>
            <person name="Rokhsar D."/>
        </authorList>
    </citation>
    <scope>NUCLEOTIDE SEQUENCE [LARGE SCALE GENOMIC DNA]</scope>
    <source>
        <strain evidence="3">cv. Goldsmith</strain>
    </source>
</reference>
<dbReference type="InterPro" id="IPR036885">
    <property type="entry name" value="SWIB_MDM2_dom_sf"/>
</dbReference>
<dbReference type="InterPro" id="IPR001950">
    <property type="entry name" value="SUI1"/>
</dbReference>
<dbReference type="SUPFAM" id="SSF55159">
    <property type="entry name" value="eIF1-like"/>
    <property type="match status" value="1"/>
</dbReference>
<dbReference type="InParanoid" id="A0A2G5EHJ0"/>
<dbReference type="GO" id="GO:0001731">
    <property type="term" value="P:formation of translation preinitiation complex"/>
    <property type="evidence" value="ECO:0007669"/>
    <property type="project" value="InterPro"/>
</dbReference>
<dbReference type="Gene3D" id="3.30.780.10">
    <property type="entry name" value="SUI1-like domain"/>
    <property type="match status" value="1"/>
</dbReference>
<dbReference type="PROSITE" id="PS50296">
    <property type="entry name" value="SUI1"/>
    <property type="match status" value="1"/>
</dbReference>
<organism evidence="2 3">
    <name type="scientific">Aquilegia coerulea</name>
    <name type="common">Rocky mountain columbine</name>
    <dbReference type="NCBI Taxonomy" id="218851"/>
    <lineage>
        <taxon>Eukaryota</taxon>
        <taxon>Viridiplantae</taxon>
        <taxon>Streptophyta</taxon>
        <taxon>Embryophyta</taxon>
        <taxon>Tracheophyta</taxon>
        <taxon>Spermatophyta</taxon>
        <taxon>Magnoliopsida</taxon>
        <taxon>Ranunculales</taxon>
        <taxon>Ranunculaceae</taxon>
        <taxon>Thalictroideae</taxon>
        <taxon>Aquilegia</taxon>
    </lineage>
</organism>
<feature type="domain" description="SUI1" evidence="1">
    <location>
        <begin position="368"/>
        <end position="425"/>
    </location>
</feature>
<dbReference type="Pfam" id="PF26291">
    <property type="entry name" value="SWIB_eIF2D"/>
    <property type="match status" value="1"/>
</dbReference>
<dbReference type="InterPro" id="IPR036877">
    <property type="entry name" value="SUI1_dom_sf"/>
</dbReference>
<dbReference type="PROSITE" id="PS50890">
    <property type="entry name" value="PUA"/>
    <property type="match status" value="1"/>
</dbReference>
<evidence type="ECO:0000259" key="1">
    <source>
        <dbReference type="PROSITE" id="PS50296"/>
    </source>
</evidence>
<dbReference type="GO" id="GO:0003743">
    <property type="term" value="F:translation initiation factor activity"/>
    <property type="evidence" value="ECO:0007669"/>
    <property type="project" value="InterPro"/>
</dbReference>
<dbReference type="OrthoDB" id="199771at2759"/>
<dbReference type="PANTHER" id="PTHR12217:SF4">
    <property type="entry name" value="EUKARYOTIC TRANSLATION INITIATION FACTOR 2D"/>
    <property type="match status" value="1"/>
</dbReference>